<keyword evidence="2" id="KW-0012">Acyltransferase</keyword>
<reference evidence="2" key="1">
    <citation type="journal article" date="2019" name="Sci. Rep.">
        <title>Draft genome of Tanacetum cinerariifolium, the natural source of mosquito coil.</title>
        <authorList>
            <person name="Yamashiro T."/>
            <person name="Shiraishi A."/>
            <person name="Satake H."/>
            <person name="Nakayama K."/>
        </authorList>
    </citation>
    <scope>NUCLEOTIDE SEQUENCE</scope>
</reference>
<comment type="caution">
    <text evidence="2">The sequence shown here is derived from an EMBL/GenBank/DDBJ whole genome shotgun (WGS) entry which is preliminary data.</text>
</comment>
<dbReference type="Pfam" id="PF06974">
    <property type="entry name" value="WS_DGAT_C"/>
    <property type="match status" value="1"/>
</dbReference>
<dbReference type="PANTHER" id="PTHR31650:SF52">
    <property type="entry name" value="DIACYLGLYCEROL O-ACYLTRANSFERASE"/>
    <property type="match status" value="1"/>
</dbReference>
<dbReference type="GO" id="GO:0019432">
    <property type="term" value="P:triglyceride biosynthetic process"/>
    <property type="evidence" value="ECO:0007669"/>
    <property type="project" value="TreeGrafter"/>
</dbReference>
<dbReference type="EMBL" id="BKCJ010000617">
    <property type="protein sequence ID" value="GEU34782.1"/>
    <property type="molecule type" value="Genomic_DNA"/>
</dbReference>
<name>A0A6L2JDL4_TANCI</name>
<evidence type="ECO:0000313" key="2">
    <source>
        <dbReference type="EMBL" id="GEU34782.1"/>
    </source>
</evidence>
<feature type="domain" description="O-acyltransferase WSD1 C-terminal" evidence="1">
    <location>
        <begin position="23"/>
        <end position="168"/>
    </location>
</feature>
<sequence length="183" mass="20490">MVNLRPHGYQDLEGFMKDRSTGWGNKFGMLVLPTYYHRSGSDPLDYVRRAKAMIDQKKSSFESVLSYKLGYLVMSIFGAKYASLLNYRILCNTTFSISNMVGPKEKMTFAGHPVDYIKVGSTSLPHAIGMQTLSYAGTAYMQILVAKDIIHDHEYLAKCLENALLEMKEAAVGHTEKSVNSSK</sequence>
<organism evidence="2">
    <name type="scientific">Tanacetum cinerariifolium</name>
    <name type="common">Dalmatian daisy</name>
    <name type="synonym">Chrysanthemum cinerariifolium</name>
    <dbReference type="NCBI Taxonomy" id="118510"/>
    <lineage>
        <taxon>Eukaryota</taxon>
        <taxon>Viridiplantae</taxon>
        <taxon>Streptophyta</taxon>
        <taxon>Embryophyta</taxon>
        <taxon>Tracheophyta</taxon>
        <taxon>Spermatophyta</taxon>
        <taxon>Magnoliopsida</taxon>
        <taxon>eudicotyledons</taxon>
        <taxon>Gunneridae</taxon>
        <taxon>Pentapetalae</taxon>
        <taxon>asterids</taxon>
        <taxon>campanulids</taxon>
        <taxon>Asterales</taxon>
        <taxon>Asteraceae</taxon>
        <taxon>Asteroideae</taxon>
        <taxon>Anthemideae</taxon>
        <taxon>Anthemidinae</taxon>
        <taxon>Tanacetum</taxon>
    </lineage>
</organism>
<dbReference type="InterPro" id="IPR045034">
    <property type="entry name" value="O-acyltransferase_WSD1-like"/>
</dbReference>
<evidence type="ECO:0000259" key="1">
    <source>
        <dbReference type="Pfam" id="PF06974"/>
    </source>
</evidence>
<gene>
    <name evidence="2" type="ORF">Tci_006760</name>
</gene>
<dbReference type="GO" id="GO:0008374">
    <property type="term" value="F:O-acyltransferase activity"/>
    <property type="evidence" value="ECO:0007669"/>
    <property type="project" value="InterPro"/>
</dbReference>
<dbReference type="PANTHER" id="PTHR31650">
    <property type="entry name" value="O-ACYLTRANSFERASE (WSD1-LIKE) FAMILY PROTEIN"/>
    <property type="match status" value="1"/>
</dbReference>
<protein>
    <submittedName>
        <fullName evidence="2">O-acyltransferase WSD1-like</fullName>
    </submittedName>
</protein>
<dbReference type="InterPro" id="IPR009721">
    <property type="entry name" value="O-acyltransferase_WSD1_C"/>
</dbReference>
<proteinExistence type="predicted"/>
<dbReference type="AlphaFoldDB" id="A0A6L2JDL4"/>
<accession>A0A6L2JDL4</accession>
<dbReference type="GO" id="GO:0005886">
    <property type="term" value="C:plasma membrane"/>
    <property type="evidence" value="ECO:0007669"/>
    <property type="project" value="TreeGrafter"/>
</dbReference>
<keyword evidence="2" id="KW-0808">Transferase</keyword>